<dbReference type="Gene3D" id="3.80.10.10">
    <property type="entry name" value="Ribonuclease Inhibitor"/>
    <property type="match status" value="1"/>
</dbReference>
<name>A0AAN7B757_9PEZI</name>
<feature type="region of interest" description="Disordered" evidence="1">
    <location>
        <begin position="1"/>
        <end position="65"/>
    </location>
</feature>
<proteinExistence type="predicted"/>
<reference evidence="2" key="1">
    <citation type="journal article" date="2023" name="Mol. Phylogenet. Evol.">
        <title>Genome-scale phylogeny and comparative genomics of the fungal order Sordariales.</title>
        <authorList>
            <person name="Hensen N."/>
            <person name="Bonometti L."/>
            <person name="Westerberg I."/>
            <person name="Brannstrom I.O."/>
            <person name="Guillou S."/>
            <person name="Cros-Aarteil S."/>
            <person name="Calhoun S."/>
            <person name="Haridas S."/>
            <person name="Kuo A."/>
            <person name="Mondo S."/>
            <person name="Pangilinan J."/>
            <person name="Riley R."/>
            <person name="LaButti K."/>
            <person name="Andreopoulos B."/>
            <person name="Lipzen A."/>
            <person name="Chen C."/>
            <person name="Yan M."/>
            <person name="Daum C."/>
            <person name="Ng V."/>
            <person name="Clum A."/>
            <person name="Steindorff A."/>
            <person name="Ohm R.A."/>
            <person name="Martin F."/>
            <person name="Silar P."/>
            <person name="Natvig D.O."/>
            <person name="Lalanne C."/>
            <person name="Gautier V."/>
            <person name="Ament-Velasquez S.L."/>
            <person name="Kruys A."/>
            <person name="Hutchinson M.I."/>
            <person name="Powell A.J."/>
            <person name="Barry K."/>
            <person name="Miller A.N."/>
            <person name="Grigoriev I.V."/>
            <person name="Debuchy R."/>
            <person name="Gladieux P."/>
            <person name="Hiltunen Thoren M."/>
            <person name="Johannesson H."/>
        </authorList>
    </citation>
    <scope>NUCLEOTIDE SEQUENCE</scope>
    <source>
        <strain evidence="2">PSN293</strain>
    </source>
</reference>
<reference evidence="2" key="2">
    <citation type="submission" date="2023-05" db="EMBL/GenBank/DDBJ databases">
        <authorList>
            <consortium name="Lawrence Berkeley National Laboratory"/>
            <person name="Steindorff A."/>
            <person name="Hensen N."/>
            <person name="Bonometti L."/>
            <person name="Westerberg I."/>
            <person name="Brannstrom I.O."/>
            <person name="Guillou S."/>
            <person name="Cros-Aarteil S."/>
            <person name="Calhoun S."/>
            <person name="Haridas S."/>
            <person name="Kuo A."/>
            <person name="Mondo S."/>
            <person name="Pangilinan J."/>
            <person name="Riley R."/>
            <person name="Labutti K."/>
            <person name="Andreopoulos B."/>
            <person name="Lipzen A."/>
            <person name="Chen C."/>
            <person name="Yanf M."/>
            <person name="Daum C."/>
            <person name="Ng V."/>
            <person name="Clum A."/>
            <person name="Ohm R."/>
            <person name="Martin F."/>
            <person name="Silar P."/>
            <person name="Natvig D."/>
            <person name="Lalanne C."/>
            <person name="Gautier V."/>
            <person name="Ament-Velasquez S.L."/>
            <person name="Kruys A."/>
            <person name="Hutchinson M.I."/>
            <person name="Powell A.J."/>
            <person name="Barry K."/>
            <person name="Miller A.N."/>
            <person name="Grigoriev I.V."/>
            <person name="Debuchy R."/>
            <person name="Gladieux P."/>
            <person name="Thoren M.H."/>
            <person name="Johannesson H."/>
        </authorList>
    </citation>
    <scope>NUCLEOTIDE SEQUENCE</scope>
    <source>
        <strain evidence="2">PSN293</strain>
    </source>
</reference>
<feature type="region of interest" description="Disordered" evidence="1">
    <location>
        <begin position="692"/>
        <end position="731"/>
    </location>
</feature>
<feature type="region of interest" description="Disordered" evidence="1">
    <location>
        <begin position="658"/>
        <end position="677"/>
    </location>
</feature>
<keyword evidence="3" id="KW-1185">Reference proteome</keyword>
<dbReference type="Proteomes" id="UP001301769">
    <property type="component" value="Unassembled WGS sequence"/>
</dbReference>
<feature type="compositionally biased region" description="Gly residues" evidence="1">
    <location>
        <begin position="16"/>
        <end position="34"/>
    </location>
</feature>
<feature type="compositionally biased region" description="Low complexity" evidence="1">
    <location>
        <begin position="35"/>
        <end position="46"/>
    </location>
</feature>
<dbReference type="SUPFAM" id="SSF52047">
    <property type="entry name" value="RNI-like"/>
    <property type="match status" value="1"/>
</dbReference>
<sequence>MRFFKKKDKRKKDQGGNNGYGGGPNYGPMPGYGPGASSPGHGASSGFRSSAAENAPPQSGPRPTRRSAMVLAQFKPAILDRIFGFVCPHSRDESYETCEQSSIDDACMLCDLRDLAACVLVCKRWREAALKRLYHSIRIDTVHYCEREIYLSEERKKRGSFFDRNGEPEDPAQARLKLLSRTLREDPVRLGKLVRFFKTPYMLRESSPADLARTLAVTPHLRYVDLPEGLFADEPVYLTLRLEVQARCHDLRKMTYMRGSEHSLQALASGSVWTQLEVLELIRVNMDPAMLRQVLGGLRNLRALKLSDMDCANDEVLGWHEMLPPFPPLEEFILTNTPYITGEGIYSWLQAPEAQQSLKVLTLNETGIKIWTLQEVLAYAPSLKHLSIIESVSIAMQAAAGNNISPLGSRSLETLHYEVTASSSAPKFSGVTASYYNYLASSLLSGGLPNLRALYVRDPNFPEMLLGLPPPAPAFAGGIPRPSSSGSNKGFGFSTGPKFQQQGVFQTPEKQSLNPFMGGHRSQGSVSSLGTQGDSAWKPGHRSQFSSNNPFASTLTPPGAPAAGSIVNLPPRLEVFTKGDDEMDWSFVQVNAMGLGGAQLGHLPSPAGGMGGRGENGRPLSSYGLGADVMGGSVTGWSSGAGARKSVLVGGAGGGFLAVPGEGSPAPRGRVAGLGATARGRSPGAGVIGYSASTGMGMGHREREAPAAGEDLWPRPRPLSSAGESKRDLWR</sequence>
<feature type="compositionally biased region" description="Polar residues" evidence="1">
    <location>
        <begin position="522"/>
        <end position="534"/>
    </location>
</feature>
<feature type="compositionally biased region" description="Basic residues" evidence="1">
    <location>
        <begin position="1"/>
        <end position="12"/>
    </location>
</feature>
<gene>
    <name evidence="2" type="ORF">QBC37DRAFT_374146</name>
</gene>
<accession>A0AAN7B757</accession>
<dbReference type="EMBL" id="MU858110">
    <property type="protein sequence ID" value="KAK4213353.1"/>
    <property type="molecule type" value="Genomic_DNA"/>
</dbReference>
<evidence type="ECO:0000313" key="3">
    <source>
        <dbReference type="Proteomes" id="UP001301769"/>
    </source>
</evidence>
<feature type="region of interest" description="Disordered" evidence="1">
    <location>
        <begin position="520"/>
        <end position="541"/>
    </location>
</feature>
<dbReference type="InterPro" id="IPR032675">
    <property type="entry name" value="LRR_dom_sf"/>
</dbReference>
<evidence type="ECO:0000256" key="1">
    <source>
        <dbReference type="SAM" id="MobiDB-lite"/>
    </source>
</evidence>
<comment type="caution">
    <text evidence="2">The sequence shown here is derived from an EMBL/GenBank/DDBJ whole genome shotgun (WGS) entry which is preliminary data.</text>
</comment>
<evidence type="ECO:0000313" key="2">
    <source>
        <dbReference type="EMBL" id="KAK4213353.1"/>
    </source>
</evidence>
<protein>
    <recommendedName>
        <fullName evidence="4">F-box domain-containing protein</fullName>
    </recommendedName>
</protein>
<organism evidence="2 3">
    <name type="scientific">Rhypophila decipiens</name>
    <dbReference type="NCBI Taxonomy" id="261697"/>
    <lineage>
        <taxon>Eukaryota</taxon>
        <taxon>Fungi</taxon>
        <taxon>Dikarya</taxon>
        <taxon>Ascomycota</taxon>
        <taxon>Pezizomycotina</taxon>
        <taxon>Sordariomycetes</taxon>
        <taxon>Sordariomycetidae</taxon>
        <taxon>Sordariales</taxon>
        <taxon>Naviculisporaceae</taxon>
        <taxon>Rhypophila</taxon>
    </lineage>
</organism>
<evidence type="ECO:0008006" key="4">
    <source>
        <dbReference type="Google" id="ProtNLM"/>
    </source>
</evidence>
<dbReference type="AlphaFoldDB" id="A0AAN7B757"/>